<organism evidence="1 2">
    <name type="scientific">Chiayiivirga flava</name>
    <dbReference type="NCBI Taxonomy" id="659595"/>
    <lineage>
        <taxon>Bacteria</taxon>
        <taxon>Pseudomonadati</taxon>
        <taxon>Pseudomonadota</taxon>
        <taxon>Gammaproteobacteria</taxon>
        <taxon>Lysobacterales</taxon>
        <taxon>Lysobacteraceae</taxon>
        <taxon>Chiayiivirga</taxon>
    </lineage>
</organism>
<sequence length="94" mass="10110">MARCLQARAFQVSKCLESNHEIATDSLARSALRCRTSWSRKAPVSQDVFPIVSPGALVQPRPPLHRAGALAAVSVGTDHRIRPSLIATLVLIVA</sequence>
<keyword evidence="2" id="KW-1185">Reference proteome</keyword>
<accession>A0A7W8D7Y8</accession>
<proteinExistence type="predicted"/>
<gene>
    <name evidence="1" type="ORF">HNQ52_002825</name>
</gene>
<reference evidence="1 2" key="1">
    <citation type="submission" date="2020-08" db="EMBL/GenBank/DDBJ databases">
        <title>Genomic Encyclopedia of Type Strains, Phase IV (KMG-IV): sequencing the most valuable type-strain genomes for metagenomic binning, comparative biology and taxonomic classification.</title>
        <authorList>
            <person name="Goeker M."/>
        </authorList>
    </citation>
    <scope>NUCLEOTIDE SEQUENCE [LARGE SCALE GENOMIC DNA]</scope>
    <source>
        <strain evidence="1 2">DSM 24163</strain>
    </source>
</reference>
<evidence type="ECO:0000313" key="1">
    <source>
        <dbReference type="EMBL" id="MBB5209262.1"/>
    </source>
</evidence>
<comment type="caution">
    <text evidence="1">The sequence shown here is derived from an EMBL/GenBank/DDBJ whole genome shotgun (WGS) entry which is preliminary data.</text>
</comment>
<protein>
    <submittedName>
        <fullName evidence="1">Uncharacterized protein</fullName>
    </submittedName>
</protein>
<dbReference type="Proteomes" id="UP000521199">
    <property type="component" value="Unassembled WGS sequence"/>
</dbReference>
<name>A0A7W8D7Y8_9GAMM</name>
<evidence type="ECO:0000313" key="2">
    <source>
        <dbReference type="Proteomes" id="UP000521199"/>
    </source>
</evidence>
<dbReference type="AlphaFoldDB" id="A0A7W8D7Y8"/>
<dbReference type="EMBL" id="JACHHP010000005">
    <property type="protein sequence ID" value="MBB5209262.1"/>
    <property type="molecule type" value="Genomic_DNA"/>
</dbReference>